<dbReference type="HAMAP" id="MF_00055">
    <property type="entry name" value="MEMO1"/>
    <property type="match status" value="1"/>
</dbReference>
<gene>
    <name evidence="6" type="ORF">SBA1_720005</name>
</gene>
<dbReference type="EMBL" id="OMOD01000169">
    <property type="protein sequence ID" value="SPF47214.1"/>
    <property type="molecule type" value="Genomic_DNA"/>
</dbReference>
<dbReference type="Proteomes" id="UP000238701">
    <property type="component" value="Unassembled WGS sequence"/>
</dbReference>
<feature type="region of interest" description="Disordered" evidence="3">
    <location>
        <begin position="504"/>
        <end position="532"/>
    </location>
</feature>
<dbReference type="OrthoDB" id="9782820at2"/>
<dbReference type="NCBIfam" id="TIGR04335">
    <property type="entry name" value="AmmeMemoSam_A"/>
    <property type="match status" value="1"/>
</dbReference>
<dbReference type="Gene3D" id="3.30.1490.150">
    <property type="entry name" value="Hypothetical protein ph0010, domain 2"/>
    <property type="match status" value="1"/>
</dbReference>
<dbReference type="InterPro" id="IPR027623">
    <property type="entry name" value="AmmeMemoSam_A"/>
</dbReference>
<evidence type="ECO:0000256" key="2">
    <source>
        <dbReference type="HAMAP-Rule" id="MF_00055"/>
    </source>
</evidence>
<organism evidence="6 7">
    <name type="scientific">Candidatus Sulfotelmatobacter kueseliae</name>
    <dbReference type="NCBI Taxonomy" id="2042962"/>
    <lineage>
        <taxon>Bacteria</taxon>
        <taxon>Pseudomonadati</taxon>
        <taxon>Acidobacteriota</taxon>
        <taxon>Terriglobia</taxon>
        <taxon>Terriglobales</taxon>
        <taxon>Candidatus Korobacteraceae</taxon>
        <taxon>Candidatus Sulfotelmatobacter</taxon>
    </lineage>
</organism>
<proteinExistence type="inferred from homology"/>
<dbReference type="Pfam" id="PF01871">
    <property type="entry name" value="AMMECR1"/>
    <property type="match status" value="1"/>
</dbReference>
<feature type="chain" id="PRO_5015440426" description="MEMO1 family protein SBA1_720005" evidence="4">
    <location>
        <begin position="34"/>
        <end position="532"/>
    </location>
</feature>
<comment type="similarity">
    <text evidence="1 2">Belongs to the MEMO1 family.</text>
</comment>
<dbReference type="SUPFAM" id="SSF143447">
    <property type="entry name" value="AMMECR1-like"/>
    <property type="match status" value="1"/>
</dbReference>
<keyword evidence="4" id="KW-0732">Signal</keyword>
<evidence type="ECO:0000259" key="5">
    <source>
        <dbReference type="PROSITE" id="PS51112"/>
    </source>
</evidence>
<dbReference type="NCBIfam" id="TIGR04336">
    <property type="entry name" value="AmmeMemoSam_B"/>
    <property type="match status" value="1"/>
</dbReference>
<accession>A0A2U3L5M2</accession>
<evidence type="ECO:0000256" key="3">
    <source>
        <dbReference type="SAM" id="MobiDB-lite"/>
    </source>
</evidence>
<dbReference type="InterPro" id="IPR002733">
    <property type="entry name" value="AMMECR1_domain"/>
</dbReference>
<dbReference type="InterPro" id="IPR036071">
    <property type="entry name" value="AMMECR1_dom_sf"/>
</dbReference>
<evidence type="ECO:0000313" key="7">
    <source>
        <dbReference type="Proteomes" id="UP000238701"/>
    </source>
</evidence>
<dbReference type="PANTHER" id="PTHR11060">
    <property type="entry name" value="PROTEIN MEMO1"/>
    <property type="match status" value="1"/>
</dbReference>
<dbReference type="AlphaFoldDB" id="A0A2U3L5M2"/>
<feature type="compositionally biased region" description="Pro residues" evidence="3">
    <location>
        <begin position="516"/>
        <end position="532"/>
    </location>
</feature>
<evidence type="ECO:0000256" key="4">
    <source>
        <dbReference type="SAM" id="SignalP"/>
    </source>
</evidence>
<reference evidence="7" key="1">
    <citation type="submission" date="2018-02" db="EMBL/GenBank/DDBJ databases">
        <authorList>
            <person name="Hausmann B."/>
        </authorList>
    </citation>
    <scope>NUCLEOTIDE SEQUENCE [LARGE SCALE GENOMIC DNA]</scope>
    <source>
        <strain evidence="7">Peat soil MAG SbA1</strain>
    </source>
</reference>
<feature type="domain" description="AMMECR1" evidence="5">
    <location>
        <begin position="327"/>
        <end position="511"/>
    </location>
</feature>
<dbReference type="InterPro" id="IPR023473">
    <property type="entry name" value="AMMECR1"/>
</dbReference>
<dbReference type="NCBIfam" id="TIGR00296">
    <property type="entry name" value="TIGR00296 family protein"/>
    <property type="match status" value="1"/>
</dbReference>
<evidence type="ECO:0000313" key="6">
    <source>
        <dbReference type="EMBL" id="SPF47214.1"/>
    </source>
</evidence>
<protein>
    <recommendedName>
        <fullName evidence="2">MEMO1 family protein SBA1_720005</fullName>
    </recommendedName>
</protein>
<feature type="signal peptide" evidence="4">
    <location>
        <begin position="1"/>
        <end position="33"/>
    </location>
</feature>
<sequence length="532" mass="58013">MRRTMRSARYVVTALLILIVATATMKHSRAANAQNVRQPGVAGGFYPADPKALTAMIDDLLAHASPPPISDPILAMIAPHAGYQYSGPVAAYTYAELKGRKFSRVVVIAPSHYEAFDFTSIFDGDAYATPLGTVPVDKAFVAQLAKMSSTMRLSSQGHTPTAKGSEHSLEVQLPWLQRVLGDFQLVPIVMGDQSYESSRALGVALAKMIQGSSDTLILASSDLSHYHPYDEAETIDHKTLNAIQAWDYFSMSQNFETRVWEACGGAPIVAAMIAAERMGANQALLLKYANSGDTTGDHSRVVGYSAWALVKAPNQRAAQPPFALGNHEKSDLLALARKSVQYAVTEKKAYEPPAPASQSLNQERGAFVTLKKSGELRGCIGYTAAVKPLYMTVRDTATLAALRDSRFQPVSPWELNQLNYEISVLSPLRRVRDIREIKVGEHGLLMKNGTYEGLFLPQVPVEEKWDRQTYLDETCGKAGMPPKCWKDENTDIFMFTAVVFGETKPEELMPEATPRSGPPGRPGVPGPGLTPP</sequence>
<dbReference type="PANTHER" id="PTHR11060:SF0">
    <property type="entry name" value="PROTEIN MEMO1"/>
    <property type="match status" value="1"/>
</dbReference>
<dbReference type="PROSITE" id="PS51112">
    <property type="entry name" value="AMMECR1"/>
    <property type="match status" value="1"/>
</dbReference>
<dbReference type="Gene3D" id="3.40.830.10">
    <property type="entry name" value="LigB-like"/>
    <property type="match status" value="1"/>
</dbReference>
<evidence type="ECO:0000256" key="1">
    <source>
        <dbReference type="ARBA" id="ARBA00006315"/>
    </source>
</evidence>
<dbReference type="InterPro" id="IPR002737">
    <property type="entry name" value="MEMO1_fam"/>
</dbReference>
<dbReference type="CDD" id="cd07361">
    <property type="entry name" value="MEMO_like"/>
    <property type="match status" value="1"/>
</dbReference>
<dbReference type="Pfam" id="PF01875">
    <property type="entry name" value="Memo"/>
    <property type="match status" value="1"/>
</dbReference>
<name>A0A2U3L5M2_9BACT</name>
<dbReference type="InterPro" id="IPR027485">
    <property type="entry name" value="AMMECR1_N"/>
</dbReference>
<dbReference type="SUPFAM" id="SSF53213">
    <property type="entry name" value="LigB-like"/>
    <property type="match status" value="1"/>
</dbReference>
<dbReference type="Gene3D" id="3.30.700.20">
    <property type="entry name" value="Hypothetical protein ph0010, domain 1"/>
    <property type="match status" value="1"/>
</dbReference>